<reference evidence="2" key="1">
    <citation type="submission" date="2023-03" db="EMBL/GenBank/DDBJ databases">
        <title>Massive genome expansion in bonnet fungi (Mycena s.s.) driven by repeated elements and novel gene families across ecological guilds.</title>
        <authorList>
            <consortium name="Lawrence Berkeley National Laboratory"/>
            <person name="Harder C.B."/>
            <person name="Miyauchi S."/>
            <person name="Viragh M."/>
            <person name="Kuo A."/>
            <person name="Thoen E."/>
            <person name="Andreopoulos B."/>
            <person name="Lu D."/>
            <person name="Skrede I."/>
            <person name="Drula E."/>
            <person name="Henrissat B."/>
            <person name="Morin E."/>
            <person name="Kohler A."/>
            <person name="Barry K."/>
            <person name="LaButti K."/>
            <person name="Morin E."/>
            <person name="Salamov A."/>
            <person name="Lipzen A."/>
            <person name="Mereny Z."/>
            <person name="Hegedus B."/>
            <person name="Baldrian P."/>
            <person name="Stursova M."/>
            <person name="Weitz H."/>
            <person name="Taylor A."/>
            <person name="Grigoriev I.V."/>
            <person name="Nagy L.G."/>
            <person name="Martin F."/>
            <person name="Kauserud H."/>
        </authorList>
    </citation>
    <scope>NUCLEOTIDE SEQUENCE</scope>
    <source>
        <strain evidence="2">9144</strain>
    </source>
</reference>
<comment type="caution">
    <text evidence="2">The sequence shown here is derived from an EMBL/GenBank/DDBJ whole genome shotgun (WGS) entry which is preliminary data.</text>
</comment>
<organism evidence="2 3">
    <name type="scientific">Mycena pura</name>
    <dbReference type="NCBI Taxonomy" id="153505"/>
    <lineage>
        <taxon>Eukaryota</taxon>
        <taxon>Fungi</taxon>
        <taxon>Dikarya</taxon>
        <taxon>Basidiomycota</taxon>
        <taxon>Agaricomycotina</taxon>
        <taxon>Agaricomycetes</taxon>
        <taxon>Agaricomycetidae</taxon>
        <taxon>Agaricales</taxon>
        <taxon>Marasmiineae</taxon>
        <taxon>Mycenaceae</taxon>
        <taxon>Mycena</taxon>
    </lineage>
</organism>
<evidence type="ECO:0000256" key="1">
    <source>
        <dbReference type="SAM" id="SignalP"/>
    </source>
</evidence>
<feature type="signal peptide" evidence="1">
    <location>
        <begin position="1"/>
        <end position="26"/>
    </location>
</feature>
<keyword evidence="3" id="KW-1185">Reference proteome</keyword>
<keyword evidence="1" id="KW-0732">Signal</keyword>
<dbReference type="AlphaFoldDB" id="A0AAD6YHR6"/>
<sequence>MGYHWNRVSPLSECLTFLSLVPQTSLDEKHDCGNKYCSKSSSHPPNCKLSMSAHGALTSFQYFGPDRNQTTSEVSTAYCTPCQEGFFDKPIIIRRHARRASSSSQ</sequence>
<dbReference type="Proteomes" id="UP001219525">
    <property type="component" value="Unassembled WGS sequence"/>
</dbReference>
<name>A0AAD6YHR6_9AGAR</name>
<accession>A0AAD6YHR6</accession>
<evidence type="ECO:0000313" key="2">
    <source>
        <dbReference type="EMBL" id="KAJ7218052.1"/>
    </source>
</evidence>
<protein>
    <recommendedName>
        <fullName evidence="4">C2H2-type domain-containing protein</fullName>
    </recommendedName>
</protein>
<gene>
    <name evidence="2" type="ORF">GGX14DRAFT_439450</name>
</gene>
<dbReference type="EMBL" id="JARJCW010000013">
    <property type="protein sequence ID" value="KAJ7218052.1"/>
    <property type="molecule type" value="Genomic_DNA"/>
</dbReference>
<evidence type="ECO:0000313" key="3">
    <source>
        <dbReference type="Proteomes" id="UP001219525"/>
    </source>
</evidence>
<proteinExistence type="predicted"/>
<feature type="chain" id="PRO_5042251667" description="C2H2-type domain-containing protein" evidence="1">
    <location>
        <begin position="27"/>
        <end position="105"/>
    </location>
</feature>
<evidence type="ECO:0008006" key="4">
    <source>
        <dbReference type="Google" id="ProtNLM"/>
    </source>
</evidence>